<dbReference type="CDD" id="cd14526">
    <property type="entry name" value="DSP_laforin-like"/>
    <property type="match status" value="1"/>
</dbReference>
<dbReference type="Pfam" id="PF16561">
    <property type="entry name" value="AMPK1_CBM"/>
    <property type="match status" value="1"/>
</dbReference>
<dbReference type="InterPro" id="IPR029021">
    <property type="entry name" value="Prot-tyrosine_phosphatase-like"/>
</dbReference>
<accession>A0A1Y1HL53</accession>
<evidence type="ECO:0000256" key="3">
    <source>
        <dbReference type="ARBA" id="ARBA00023277"/>
    </source>
</evidence>
<dbReference type="GO" id="GO:0009507">
    <property type="term" value="C:chloroplast"/>
    <property type="evidence" value="ECO:0000318"/>
    <property type="project" value="GO_Central"/>
</dbReference>
<feature type="domain" description="Tyrosine specific protein phosphatases" evidence="6">
    <location>
        <begin position="144"/>
        <end position="201"/>
    </location>
</feature>
<keyword evidence="3" id="KW-0119">Carbohydrate metabolism</keyword>
<dbReference type="Gene3D" id="3.90.190.10">
    <property type="entry name" value="Protein tyrosine phosphatase superfamily"/>
    <property type="match status" value="1"/>
</dbReference>
<evidence type="ECO:0000256" key="2">
    <source>
        <dbReference type="ARBA" id="ARBA00022912"/>
    </source>
</evidence>
<dbReference type="AlphaFoldDB" id="A0A1Y1HL53"/>
<keyword evidence="1" id="KW-0378">Hydrolase</keyword>
<dbReference type="Pfam" id="PF00782">
    <property type="entry name" value="DSPc"/>
    <property type="match status" value="1"/>
</dbReference>
<dbReference type="CDD" id="cd02859">
    <property type="entry name" value="E_set_AMPKbeta_like_N"/>
    <property type="match status" value="1"/>
</dbReference>
<dbReference type="PROSITE" id="PS50056">
    <property type="entry name" value="TYR_PHOSPHATASE_2"/>
    <property type="match status" value="1"/>
</dbReference>
<dbReference type="SMART" id="SM00195">
    <property type="entry name" value="DSPc"/>
    <property type="match status" value="1"/>
</dbReference>
<dbReference type="Gene3D" id="2.60.40.10">
    <property type="entry name" value="Immunoglobulins"/>
    <property type="match status" value="1"/>
</dbReference>
<feature type="compositionally biased region" description="Basic and acidic residues" evidence="4">
    <location>
        <begin position="1"/>
        <end position="12"/>
    </location>
</feature>
<feature type="compositionally biased region" description="Basic and acidic residues" evidence="4">
    <location>
        <begin position="31"/>
        <end position="41"/>
    </location>
</feature>
<dbReference type="Proteomes" id="UP000054558">
    <property type="component" value="Unassembled WGS sequence"/>
</dbReference>
<dbReference type="OrthoDB" id="273181at2759"/>
<dbReference type="GO" id="GO:0005983">
    <property type="term" value="P:starch catabolic process"/>
    <property type="evidence" value="ECO:0000318"/>
    <property type="project" value="GO_Central"/>
</dbReference>
<evidence type="ECO:0000256" key="1">
    <source>
        <dbReference type="ARBA" id="ARBA00022801"/>
    </source>
</evidence>
<gene>
    <name evidence="7" type="ORF">KFL_000050060</name>
</gene>
<dbReference type="GO" id="GO:0019203">
    <property type="term" value="F:carbohydrate phosphatase activity"/>
    <property type="evidence" value="ECO:0000318"/>
    <property type="project" value="GO_Central"/>
</dbReference>
<evidence type="ECO:0000259" key="5">
    <source>
        <dbReference type="PROSITE" id="PS50054"/>
    </source>
</evidence>
<keyword evidence="8" id="KW-1185">Reference proteome</keyword>
<sequence length="352" mass="39329">MPAPAAEREAPKDTQQALQADATAAAAAAGSKKDDAAKTDEYSKTMQQTMGTALTYRHELGMNFAHVLPDLIVGSCLQKPADVDRLVEEENVGAIICLQQDPDLAYFSLDLGAIQRRCAERKDVEHIRSPIRDFDPFDLRMCLPDAVQTVHEAFERCKGKTVYIHCTAGLGRAPGVALAYMHWLRGFTLAEANARLQEVRPCHPKLESIRAATCDVISGGSKEPVTIVWRSGGVPKTVEVAGLDVGWGGRLQLERKDGRWILERLLPAGRYQYKFIVDGHWTYNPDSPLTRPDNMGNVNNFVQVVGDSTRSEAWLLRERLIKEEPTEEDRQILLEKLFAKDRRRNEPCHVCP</sequence>
<dbReference type="GO" id="GO:0004721">
    <property type="term" value="F:phosphoprotein phosphatase activity"/>
    <property type="evidence" value="ECO:0007669"/>
    <property type="project" value="UniProtKB-KW"/>
</dbReference>
<protein>
    <submittedName>
        <fullName evidence="7">Protein tyrosine phosphate</fullName>
    </submittedName>
</protein>
<dbReference type="GO" id="GO:2001070">
    <property type="term" value="F:starch binding"/>
    <property type="evidence" value="ECO:0000318"/>
    <property type="project" value="GO_Central"/>
</dbReference>
<organism evidence="7 8">
    <name type="scientific">Klebsormidium nitens</name>
    <name type="common">Green alga</name>
    <name type="synonym">Ulothrix nitens</name>
    <dbReference type="NCBI Taxonomy" id="105231"/>
    <lineage>
        <taxon>Eukaryota</taxon>
        <taxon>Viridiplantae</taxon>
        <taxon>Streptophyta</taxon>
        <taxon>Klebsormidiophyceae</taxon>
        <taxon>Klebsormidiales</taxon>
        <taxon>Klebsormidiaceae</taxon>
        <taxon>Klebsormidium</taxon>
    </lineage>
</organism>
<dbReference type="PROSITE" id="PS50054">
    <property type="entry name" value="TYR_PHOSPHATASE_DUAL"/>
    <property type="match status" value="1"/>
</dbReference>
<dbReference type="InterPro" id="IPR020422">
    <property type="entry name" value="TYR_PHOSPHATASE_DUAL_dom"/>
</dbReference>
<dbReference type="OMA" id="QGITYIH"/>
<feature type="compositionally biased region" description="Low complexity" evidence="4">
    <location>
        <begin position="13"/>
        <end position="30"/>
    </location>
</feature>
<evidence type="ECO:0000313" key="7">
    <source>
        <dbReference type="EMBL" id="GAQ77869.1"/>
    </source>
</evidence>
<dbReference type="STRING" id="105231.A0A1Y1HL53"/>
<evidence type="ECO:0000313" key="8">
    <source>
        <dbReference type="Proteomes" id="UP000054558"/>
    </source>
</evidence>
<evidence type="ECO:0000256" key="4">
    <source>
        <dbReference type="SAM" id="MobiDB-lite"/>
    </source>
</evidence>
<dbReference type="EMBL" id="DF236954">
    <property type="protein sequence ID" value="GAQ77869.1"/>
    <property type="molecule type" value="Genomic_DNA"/>
</dbReference>
<name>A0A1Y1HL53_KLENI</name>
<proteinExistence type="predicted"/>
<dbReference type="InterPro" id="IPR000387">
    <property type="entry name" value="Tyr_Pase_dom"/>
</dbReference>
<dbReference type="InterPro" id="IPR014756">
    <property type="entry name" value="Ig_E-set"/>
</dbReference>
<keyword evidence="2" id="KW-0904">Protein phosphatase</keyword>
<dbReference type="InterPro" id="IPR013783">
    <property type="entry name" value="Ig-like_fold"/>
</dbReference>
<evidence type="ECO:0000259" key="6">
    <source>
        <dbReference type="PROSITE" id="PS50056"/>
    </source>
</evidence>
<dbReference type="InterPro" id="IPR045204">
    <property type="entry name" value="DSP_laforin-like"/>
</dbReference>
<dbReference type="PANTHER" id="PTHR46642">
    <property type="entry name" value="DUAL SPECIFICITY PHOSPHATASE, SUBGROUP, CATALYTIC DOMAIN"/>
    <property type="match status" value="1"/>
</dbReference>
<dbReference type="PANTHER" id="PTHR46642:SF3">
    <property type="entry name" value="PHOSPHOGLUCAN PHOSPHATASE DSP4, CHLOROPLASTIC"/>
    <property type="match status" value="1"/>
</dbReference>
<feature type="domain" description="Tyrosine-protein phosphatase" evidence="5">
    <location>
        <begin position="63"/>
        <end position="222"/>
    </location>
</feature>
<dbReference type="InterPro" id="IPR000340">
    <property type="entry name" value="Dual-sp_phosphatase_cat-dom"/>
</dbReference>
<dbReference type="SUPFAM" id="SSF81296">
    <property type="entry name" value="E set domains"/>
    <property type="match status" value="1"/>
</dbReference>
<dbReference type="InterPro" id="IPR052832">
    <property type="entry name" value="Starch-Glucan_Phosphatase"/>
</dbReference>
<reference evidence="7 8" key="1">
    <citation type="journal article" date="2014" name="Nat. Commun.">
        <title>Klebsormidium flaccidum genome reveals primary factors for plant terrestrial adaptation.</title>
        <authorList>
            <person name="Hori K."/>
            <person name="Maruyama F."/>
            <person name="Fujisawa T."/>
            <person name="Togashi T."/>
            <person name="Yamamoto N."/>
            <person name="Seo M."/>
            <person name="Sato S."/>
            <person name="Yamada T."/>
            <person name="Mori H."/>
            <person name="Tajima N."/>
            <person name="Moriyama T."/>
            <person name="Ikeuchi M."/>
            <person name="Watanabe M."/>
            <person name="Wada H."/>
            <person name="Kobayashi K."/>
            <person name="Saito M."/>
            <person name="Masuda T."/>
            <person name="Sasaki-Sekimoto Y."/>
            <person name="Mashiguchi K."/>
            <person name="Awai K."/>
            <person name="Shimojima M."/>
            <person name="Masuda S."/>
            <person name="Iwai M."/>
            <person name="Nobusawa T."/>
            <person name="Narise T."/>
            <person name="Kondo S."/>
            <person name="Saito H."/>
            <person name="Sato R."/>
            <person name="Murakawa M."/>
            <person name="Ihara Y."/>
            <person name="Oshima-Yamada Y."/>
            <person name="Ohtaka K."/>
            <person name="Satoh M."/>
            <person name="Sonobe K."/>
            <person name="Ishii M."/>
            <person name="Ohtani R."/>
            <person name="Kanamori-Sato M."/>
            <person name="Honoki R."/>
            <person name="Miyazaki D."/>
            <person name="Mochizuki H."/>
            <person name="Umetsu J."/>
            <person name="Higashi K."/>
            <person name="Shibata D."/>
            <person name="Kamiya Y."/>
            <person name="Sato N."/>
            <person name="Nakamura Y."/>
            <person name="Tabata S."/>
            <person name="Ida S."/>
            <person name="Kurokawa K."/>
            <person name="Ohta H."/>
        </authorList>
    </citation>
    <scope>NUCLEOTIDE SEQUENCE [LARGE SCALE GENOMIC DNA]</scope>
    <source>
        <strain evidence="7 8">NIES-2285</strain>
    </source>
</reference>
<feature type="region of interest" description="Disordered" evidence="4">
    <location>
        <begin position="1"/>
        <end position="41"/>
    </location>
</feature>
<dbReference type="SUPFAM" id="SSF52799">
    <property type="entry name" value="(Phosphotyrosine protein) phosphatases II"/>
    <property type="match status" value="1"/>
</dbReference>
<dbReference type="InterPro" id="IPR032640">
    <property type="entry name" value="AMPK1_CBM"/>
</dbReference>